<feature type="transmembrane region" description="Helical" evidence="1">
    <location>
        <begin position="63"/>
        <end position="82"/>
    </location>
</feature>
<feature type="transmembrane region" description="Helical" evidence="1">
    <location>
        <begin position="94"/>
        <end position="112"/>
    </location>
</feature>
<dbReference type="AlphaFoldDB" id="A0AAQ4DMW2"/>
<gene>
    <name evidence="2" type="ORF">V5799_033587</name>
</gene>
<sequence>MRIHYEYSGDQCLRKCEGYPNMISFATWITANATCVTVNVLGLWLFLIFLYLRRIWIDETTPFICALILLFIVMPSVTSTSYERIAFWSQVEMAIPWSTLLVMGAGFALATAMQAVSGLFAHLTFVTTAITMTNSIAPTVFNMTTLPWRGKM</sequence>
<protein>
    <submittedName>
        <fullName evidence="2">Uncharacterized protein</fullName>
    </submittedName>
</protein>
<organism evidence="2 3">
    <name type="scientific">Amblyomma americanum</name>
    <name type="common">Lone star tick</name>
    <dbReference type="NCBI Taxonomy" id="6943"/>
    <lineage>
        <taxon>Eukaryota</taxon>
        <taxon>Metazoa</taxon>
        <taxon>Ecdysozoa</taxon>
        <taxon>Arthropoda</taxon>
        <taxon>Chelicerata</taxon>
        <taxon>Arachnida</taxon>
        <taxon>Acari</taxon>
        <taxon>Parasitiformes</taxon>
        <taxon>Ixodida</taxon>
        <taxon>Ixodoidea</taxon>
        <taxon>Ixodidae</taxon>
        <taxon>Amblyomminae</taxon>
        <taxon>Amblyomma</taxon>
    </lineage>
</organism>
<comment type="caution">
    <text evidence="2">The sequence shown here is derived from an EMBL/GenBank/DDBJ whole genome shotgun (WGS) entry which is preliminary data.</text>
</comment>
<evidence type="ECO:0000313" key="3">
    <source>
        <dbReference type="Proteomes" id="UP001321473"/>
    </source>
</evidence>
<dbReference type="Proteomes" id="UP001321473">
    <property type="component" value="Unassembled WGS sequence"/>
</dbReference>
<evidence type="ECO:0000313" key="2">
    <source>
        <dbReference type="EMBL" id="KAK8763802.1"/>
    </source>
</evidence>
<accession>A0AAQ4DMW2</accession>
<keyword evidence="1" id="KW-0472">Membrane</keyword>
<keyword evidence="1" id="KW-0812">Transmembrane</keyword>
<name>A0AAQ4DMW2_AMBAM</name>
<reference evidence="2 3" key="1">
    <citation type="journal article" date="2023" name="Arcadia Sci">
        <title>De novo assembly of a long-read Amblyomma americanum tick genome.</title>
        <authorList>
            <person name="Chou S."/>
            <person name="Poskanzer K.E."/>
            <person name="Rollins M."/>
            <person name="Thuy-Boun P.S."/>
        </authorList>
    </citation>
    <scope>NUCLEOTIDE SEQUENCE [LARGE SCALE GENOMIC DNA]</scope>
    <source>
        <strain evidence="2">F_SG_1</strain>
        <tissue evidence="2">Salivary glands</tissue>
    </source>
</reference>
<evidence type="ECO:0000256" key="1">
    <source>
        <dbReference type="SAM" id="Phobius"/>
    </source>
</evidence>
<proteinExistence type="predicted"/>
<dbReference type="EMBL" id="JARKHS020028975">
    <property type="protein sequence ID" value="KAK8763802.1"/>
    <property type="molecule type" value="Genomic_DNA"/>
</dbReference>
<keyword evidence="1" id="KW-1133">Transmembrane helix</keyword>
<feature type="transmembrane region" description="Helical" evidence="1">
    <location>
        <begin position="28"/>
        <end position="51"/>
    </location>
</feature>
<keyword evidence="3" id="KW-1185">Reference proteome</keyword>
<feature type="transmembrane region" description="Helical" evidence="1">
    <location>
        <begin position="119"/>
        <end position="141"/>
    </location>
</feature>